<proteinExistence type="predicted"/>
<name>A0ABR6GFL8_9HYPH</name>
<reference evidence="1 2" key="1">
    <citation type="submission" date="2020-08" db="EMBL/GenBank/DDBJ databases">
        <title>Genomic Encyclopedia of Type Strains, Phase III (KMG-III): the genomes of soil and plant-associated and newly described type strains.</title>
        <authorList>
            <person name="Whitman W."/>
        </authorList>
    </citation>
    <scope>NUCLEOTIDE SEQUENCE [LARGE SCALE GENOMIC DNA]</scope>
    <source>
        <strain evidence="1 2">CECT 8280</strain>
    </source>
</reference>
<protein>
    <recommendedName>
        <fullName evidence="3">Peptidase U49-like protein</fullName>
    </recommendedName>
</protein>
<evidence type="ECO:0000313" key="2">
    <source>
        <dbReference type="Proteomes" id="UP000542811"/>
    </source>
</evidence>
<evidence type="ECO:0000313" key="1">
    <source>
        <dbReference type="EMBL" id="MBB3164671.1"/>
    </source>
</evidence>
<evidence type="ECO:0008006" key="3">
    <source>
        <dbReference type="Google" id="ProtNLM"/>
    </source>
</evidence>
<dbReference type="EMBL" id="JACHXX010000008">
    <property type="protein sequence ID" value="MBB3164671.1"/>
    <property type="molecule type" value="Genomic_DNA"/>
</dbReference>
<keyword evidence="2" id="KW-1185">Reference proteome</keyword>
<accession>A0ABR6GFL8</accession>
<dbReference type="Proteomes" id="UP000542811">
    <property type="component" value="Unassembled WGS sequence"/>
</dbReference>
<organism evidence="1 2">
    <name type="scientific">Rhizobium laguerreae</name>
    <dbReference type="NCBI Taxonomy" id="1076926"/>
    <lineage>
        <taxon>Bacteria</taxon>
        <taxon>Pseudomonadati</taxon>
        <taxon>Pseudomonadota</taxon>
        <taxon>Alphaproteobacteria</taxon>
        <taxon>Hyphomicrobiales</taxon>
        <taxon>Rhizobiaceae</taxon>
        <taxon>Rhizobium/Agrobacterium group</taxon>
        <taxon>Rhizobium</taxon>
    </lineage>
</organism>
<comment type="caution">
    <text evidence="1">The sequence shown here is derived from an EMBL/GenBank/DDBJ whole genome shotgun (WGS) entry which is preliminary data.</text>
</comment>
<dbReference type="RefSeq" id="WP_077979605.1">
    <property type="nucleotide sequence ID" value="NZ_JACHXX010000008.1"/>
</dbReference>
<gene>
    <name evidence="1" type="ORF">FHS25_005174</name>
</gene>
<sequence>MPADFEKLILASGMASCDPKQLGPWATLIETTLERFRRLSDSRSAAHATAAHQIAIGYSDDNDFNAFADTIQGEDIIAIAQNVPISLALLFKRAMLFRGIMPWVGKFDDSHVDPEPITAEDILFALDNRPPHPPGELDELRTKLAHLMTGIALDFVFLHEMGHVWNGHTSLFRNRYGLRLTEIERGKKVPLSPIDRQTLEMDADCYAGRLMATYPTPEKDWLPVNPGWEKEFGEGSTFLIIRNFAIYLAMRCFNDAASLENIENSNYPPVALRQYFVMGTWFAALNKDTGRDQAELIRLALPIIGAGELSFSLLTGNPIDDSGVKLAYSAEGIEYATGLLRNWAKLHPDLDPLKRGGTLAPVQF</sequence>